<keyword evidence="1" id="KW-0175">Coiled coil</keyword>
<dbReference type="GO" id="GO:1990112">
    <property type="term" value="C:RQC complex"/>
    <property type="evidence" value="ECO:0007669"/>
    <property type="project" value="TreeGrafter"/>
</dbReference>
<protein>
    <submittedName>
        <fullName evidence="3">Predicted component of the ribosome quality control (RQC) complex, YloA/Tae2 family, contains fibronectin-binding (FbpA) and DUF814 domains</fullName>
    </submittedName>
</protein>
<dbReference type="Pfam" id="PF05833">
    <property type="entry name" value="NFACT_N"/>
    <property type="match status" value="1"/>
</dbReference>
<dbReference type="Gene3D" id="2.30.310.10">
    <property type="entry name" value="ibrinogen binding protein from staphylococcus aureus domain"/>
    <property type="match status" value="1"/>
</dbReference>
<dbReference type="GO" id="GO:0072344">
    <property type="term" value="P:rescue of stalled ribosome"/>
    <property type="evidence" value="ECO:0007669"/>
    <property type="project" value="TreeGrafter"/>
</dbReference>
<keyword evidence="4" id="KW-1185">Reference proteome</keyword>
<dbReference type="InterPro" id="IPR051608">
    <property type="entry name" value="RQC_Subunit_NEMF"/>
</dbReference>
<dbReference type="Pfam" id="PF05670">
    <property type="entry name" value="NFACT-R_1"/>
    <property type="match status" value="1"/>
</dbReference>
<organism evidence="3 4">
    <name type="scientific">Algoriphagus hitonicola</name>
    <dbReference type="NCBI Taxonomy" id="435880"/>
    <lineage>
        <taxon>Bacteria</taxon>
        <taxon>Pseudomonadati</taxon>
        <taxon>Bacteroidota</taxon>
        <taxon>Cytophagia</taxon>
        <taxon>Cytophagales</taxon>
        <taxon>Cyclobacteriaceae</taxon>
        <taxon>Algoriphagus</taxon>
    </lineage>
</organism>
<dbReference type="AlphaFoldDB" id="A0A1I2TSN1"/>
<dbReference type="OrthoDB" id="9766163at2"/>
<name>A0A1I2TSN1_9BACT</name>
<evidence type="ECO:0000256" key="1">
    <source>
        <dbReference type="SAM" id="Coils"/>
    </source>
</evidence>
<evidence type="ECO:0000259" key="2">
    <source>
        <dbReference type="Pfam" id="PF05670"/>
    </source>
</evidence>
<gene>
    <name evidence="3" type="ORF">SAMN04487988_106191</name>
</gene>
<dbReference type="InterPro" id="IPR008532">
    <property type="entry name" value="NFACT_RNA-bd"/>
</dbReference>
<dbReference type="STRING" id="435880.SAMN04487988_106191"/>
<dbReference type="PANTHER" id="PTHR15239:SF6">
    <property type="entry name" value="RIBOSOME QUALITY CONTROL COMPLEX SUBUNIT NEMF"/>
    <property type="match status" value="1"/>
</dbReference>
<dbReference type="GO" id="GO:0000049">
    <property type="term" value="F:tRNA binding"/>
    <property type="evidence" value="ECO:0007669"/>
    <property type="project" value="TreeGrafter"/>
</dbReference>
<dbReference type="Proteomes" id="UP000199642">
    <property type="component" value="Unassembled WGS sequence"/>
</dbReference>
<feature type="coiled-coil region" evidence="1">
    <location>
        <begin position="335"/>
        <end position="376"/>
    </location>
</feature>
<accession>A0A1I2TSN1</accession>
<dbReference type="RefSeq" id="WP_092791297.1">
    <property type="nucleotide sequence ID" value="NZ_FOPC01000006.1"/>
</dbReference>
<dbReference type="GO" id="GO:0043023">
    <property type="term" value="F:ribosomal large subunit binding"/>
    <property type="evidence" value="ECO:0007669"/>
    <property type="project" value="TreeGrafter"/>
</dbReference>
<evidence type="ECO:0000313" key="3">
    <source>
        <dbReference type="EMBL" id="SFG67912.1"/>
    </source>
</evidence>
<evidence type="ECO:0000313" key="4">
    <source>
        <dbReference type="Proteomes" id="UP000199642"/>
    </source>
</evidence>
<dbReference type="PANTHER" id="PTHR15239">
    <property type="entry name" value="NUCLEAR EXPORT MEDIATOR FACTOR NEMF"/>
    <property type="match status" value="1"/>
</dbReference>
<reference evidence="4" key="1">
    <citation type="submission" date="2016-10" db="EMBL/GenBank/DDBJ databases">
        <authorList>
            <person name="Varghese N."/>
            <person name="Submissions S."/>
        </authorList>
    </citation>
    <scope>NUCLEOTIDE SEQUENCE [LARGE SCALE GENOMIC DNA]</scope>
    <source>
        <strain evidence="4">DSM 19315</strain>
    </source>
</reference>
<feature type="domain" description="NFACT RNA-binding" evidence="2">
    <location>
        <begin position="408"/>
        <end position="505"/>
    </location>
</feature>
<dbReference type="EMBL" id="FOPC01000006">
    <property type="protein sequence ID" value="SFG67912.1"/>
    <property type="molecule type" value="Genomic_DNA"/>
</dbReference>
<sequence>MHLNFHFLTFLCPRLSDVLLGYSVTACFSQNKDELIIALEKQDECRFIRAHLLAPQVFYSFPERFQRAKRNSIDLFPELIGQKIKSVQVLNFERAFFIHFFSGDQLLFKLHGNRSNILFYQKGETTPLYVFRNELKEDKTLDWTALEKSFDLSKNLFLELEGNASQFLPTLGKVPREWLKEKGYIQADLESKWELMQEVMDMLDTPLYSIAQRDSDVYLTLLPDSQVIQTFADPIEALNELFHRALVVGSFEKEKKSLSKTYEDQFKKAKNYIQKSSQKLEDLIQSPPPSQLADVIMANLHEFQNGVKAAELFNFYSNEQIKVALKPNQKPQELAAQLYRKSKNRQLEIQQLENTISAKKSQLEDLEAILLELQEMTGFRDLKKFKKEHQSDKVLQKAPEGLPFKQFEIEGFSVWVGKSAKDNDEMLRNFIHKDDLWLHARQVAGSHVIIRKKGNQVIPDPVLERAASLAAYYSKFKTESLAPIIYTEAKYVRKVKGSAPGSVMVDRESVLMVAPMGPDEQISAN</sequence>
<proteinExistence type="predicted"/>